<organism evidence="3 4">
    <name type="scientific">Candidatus Thiodiazotropha taylori</name>
    <dbReference type="NCBI Taxonomy" id="2792791"/>
    <lineage>
        <taxon>Bacteria</taxon>
        <taxon>Pseudomonadati</taxon>
        <taxon>Pseudomonadota</taxon>
        <taxon>Gammaproteobacteria</taxon>
        <taxon>Chromatiales</taxon>
        <taxon>Sedimenticolaceae</taxon>
        <taxon>Candidatus Thiodiazotropha</taxon>
    </lineage>
</organism>
<dbReference type="AlphaFoldDB" id="A0A9E4KD80"/>
<dbReference type="PANTHER" id="PTHR10569:SF2">
    <property type="entry name" value="GLYCOGEN DEBRANCHING ENZYME"/>
    <property type="match status" value="1"/>
</dbReference>
<accession>A0A9E4KD80</accession>
<dbReference type="FunFam" id="1.50.10.10:FF:000073">
    <property type="entry name" value="Glycogen debranching enzyme, hypothetical (TreX-like)"/>
    <property type="match status" value="1"/>
</dbReference>
<comment type="caution">
    <text evidence="3">The sequence shown here is derived from an EMBL/GenBank/DDBJ whole genome shotgun (WGS) entry which is preliminary data.</text>
</comment>
<dbReference type="EMBL" id="JAEPCM010000257">
    <property type="protein sequence ID" value="MCG7946203.1"/>
    <property type="molecule type" value="Genomic_DNA"/>
</dbReference>
<sequence length="662" mass="74105">MSDPIRFGRDICGDLAQAERREWWLTNGLGGYAGGTIAGTLTRRYHGLLIAPLHGAMDRQLLMAKADATLDLAGREWPLFTNRWYGDVVEPAGYRNIEQFRLQGRMPVWRFACADRIVEMRIWMVAGEHTTYVAYRCSGGGDEPARLRLKLLMNHRDHHGNMPVTGTTAALKQRDSRLEIEWPEGGRLYLHSTPAEMEPRQDWHEGFQLKREAERGLADIDNNLSLGQLIFTLQENEWVGFAVTLNDQLQFDLPAAMQSFLDRDKSLSKPPSEGVSEPDWVAKMRLSADSFLIKRVLPSGELGDSIIAGYPWFGDWGRDTMISLAGLTLAVGRLESARSILMSYAKLVDQGQLPNRFTDRGETAEYNTVDAALWYFDAWHAYLEASDDLDSLQQIYPVLQGIIEWHIKGTRYGIGMDPQDHLLRAGEAGVQLTWMDAKVGNWVVTPRTGKAVEINALWYNALMIMAGFAQRLGESATDYAELADAVKASFKRFTHPEGEGLFDVLDGPNGDDSSLRPNQILAVSLSHSPLGPEQQKQVVEICSRELLTSHGLRSLSPRHKDYAHRYKGGVADRDGAYHQGTVWAWLLGHYAWAEYRVRGDAVAAQQRLEPLGDHLKDAGLGHVSEIFDADPPHQPRGAPAQAWSVATTLVAWQRLQQIIDGQ</sequence>
<proteinExistence type="predicted"/>
<dbReference type="PANTHER" id="PTHR10569">
    <property type="entry name" value="GLYCOGEN DEBRANCHING ENZYME"/>
    <property type="match status" value="1"/>
</dbReference>
<dbReference type="NCBIfam" id="TIGR01561">
    <property type="entry name" value="gde_arch"/>
    <property type="match status" value="1"/>
</dbReference>
<feature type="domain" description="Glycogen debranching enzyme bacterial and archaeal type N-terminal" evidence="2">
    <location>
        <begin position="21"/>
        <end position="239"/>
    </location>
</feature>
<dbReference type="Proteomes" id="UP000886667">
    <property type="component" value="Unassembled WGS sequence"/>
</dbReference>
<name>A0A9E4KD80_9GAMM</name>
<evidence type="ECO:0000259" key="2">
    <source>
        <dbReference type="Pfam" id="PF12439"/>
    </source>
</evidence>
<dbReference type="InterPro" id="IPR006451">
    <property type="entry name" value="Glycogen_debranch_arc"/>
</dbReference>
<dbReference type="GO" id="GO:0004135">
    <property type="term" value="F:amylo-alpha-1,6-glucosidase activity"/>
    <property type="evidence" value="ECO:0007669"/>
    <property type="project" value="InterPro"/>
</dbReference>
<dbReference type="GO" id="GO:0005980">
    <property type="term" value="P:glycogen catabolic process"/>
    <property type="evidence" value="ECO:0007669"/>
    <property type="project" value="InterPro"/>
</dbReference>
<gene>
    <name evidence="3" type="ORF">JAZ07_07630</name>
</gene>
<dbReference type="SUPFAM" id="SSF48208">
    <property type="entry name" value="Six-hairpin glycosidases"/>
    <property type="match status" value="1"/>
</dbReference>
<dbReference type="GO" id="GO:0004134">
    <property type="term" value="F:4-alpha-glucanotransferase activity"/>
    <property type="evidence" value="ECO:0007669"/>
    <property type="project" value="InterPro"/>
</dbReference>
<evidence type="ECO:0000259" key="1">
    <source>
        <dbReference type="Pfam" id="PF06202"/>
    </source>
</evidence>
<evidence type="ECO:0000313" key="3">
    <source>
        <dbReference type="EMBL" id="MCG7946203.1"/>
    </source>
</evidence>
<reference evidence="3" key="1">
    <citation type="journal article" date="2021" name="Proc. Natl. Acad. Sci. U.S.A.">
        <title>Global biogeography of chemosynthetic symbionts reveals both localized and globally distributed symbiont groups. .</title>
        <authorList>
            <person name="Osvatic J.T."/>
            <person name="Wilkins L.G.E."/>
            <person name="Leibrecht L."/>
            <person name="Leray M."/>
            <person name="Zauner S."/>
            <person name="Polzin J."/>
            <person name="Camacho Y."/>
            <person name="Gros O."/>
            <person name="van Gils J.A."/>
            <person name="Eisen J.A."/>
            <person name="Petersen J.M."/>
            <person name="Yuen B."/>
        </authorList>
    </citation>
    <scope>NUCLEOTIDE SEQUENCE</scope>
    <source>
        <strain evidence="3">MAGclacostrist064TRANS</strain>
    </source>
</reference>
<dbReference type="InterPro" id="IPR008928">
    <property type="entry name" value="6-hairpin_glycosidase_sf"/>
</dbReference>
<dbReference type="InterPro" id="IPR010401">
    <property type="entry name" value="AGL/Gdb1"/>
</dbReference>
<dbReference type="Pfam" id="PF06202">
    <property type="entry name" value="GDE_C"/>
    <property type="match status" value="1"/>
</dbReference>
<dbReference type="InterPro" id="IPR012341">
    <property type="entry name" value="6hp_glycosidase-like_sf"/>
</dbReference>
<dbReference type="InterPro" id="IPR024742">
    <property type="entry name" value="Glycogen_debranch_N"/>
</dbReference>
<protein>
    <submittedName>
        <fullName evidence="3">Amylo-alpha-1,6-glucosidase</fullName>
    </submittedName>
</protein>
<dbReference type="Gene3D" id="1.50.10.10">
    <property type="match status" value="1"/>
</dbReference>
<evidence type="ECO:0000313" key="4">
    <source>
        <dbReference type="Proteomes" id="UP000886667"/>
    </source>
</evidence>
<feature type="domain" description="Glycogen debranching enzyme C-terminal" evidence="1">
    <location>
        <begin position="287"/>
        <end position="648"/>
    </location>
</feature>
<dbReference type="InterPro" id="IPR032790">
    <property type="entry name" value="GDE_C"/>
</dbReference>
<dbReference type="Pfam" id="PF12439">
    <property type="entry name" value="GDE_N"/>
    <property type="match status" value="1"/>
</dbReference>